<evidence type="ECO:0000256" key="1">
    <source>
        <dbReference type="SAM" id="Phobius"/>
    </source>
</evidence>
<comment type="caution">
    <text evidence="2">The sequence shown here is derived from an EMBL/GenBank/DDBJ whole genome shotgun (WGS) entry which is preliminary data.</text>
</comment>
<dbReference type="RefSeq" id="WP_101317780.1">
    <property type="nucleotide sequence ID" value="NZ_CAWNSS010000034.1"/>
</dbReference>
<feature type="transmembrane region" description="Helical" evidence="1">
    <location>
        <begin position="66"/>
        <end position="87"/>
    </location>
</feature>
<keyword evidence="1" id="KW-0472">Membrane</keyword>
<evidence type="ECO:0008006" key="4">
    <source>
        <dbReference type="Google" id="ProtNLM"/>
    </source>
</evidence>
<dbReference type="Proteomes" id="UP000233526">
    <property type="component" value="Unassembled WGS sequence"/>
</dbReference>
<gene>
    <name evidence="2" type="ORF">AOX56_02930</name>
</gene>
<evidence type="ECO:0000313" key="2">
    <source>
        <dbReference type="EMBL" id="PKQ78610.1"/>
    </source>
</evidence>
<name>A0A2N3IZF6_AERSO</name>
<protein>
    <recommendedName>
        <fullName evidence="4">Poly-beta-1,6-N-acetyl-D-glucosamine biosynthesis protein PgaD</fullName>
    </recommendedName>
</protein>
<dbReference type="EMBL" id="LJZX01000034">
    <property type="protein sequence ID" value="PKQ78610.1"/>
    <property type="molecule type" value="Genomic_DNA"/>
</dbReference>
<proteinExistence type="predicted"/>
<feature type="transmembrane region" description="Helical" evidence="1">
    <location>
        <begin position="27"/>
        <end position="46"/>
    </location>
</feature>
<reference evidence="2 3" key="1">
    <citation type="journal article" date="2017" name="Front. Microbiol.">
        <title>Strong Genomic and Phenotypic Heterogeneity in the Aeromonas sobria Species Complex.</title>
        <authorList>
            <person name="Gauthier J."/>
            <person name="Vincent A.T."/>
            <person name="Charette S.J."/>
            <person name="Derome N."/>
        </authorList>
    </citation>
    <scope>NUCLEOTIDE SEQUENCE [LARGE SCALE GENOMIC DNA]</scope>
    <source>
        <strain evidence="2 3">JF2635</strain>
    </source>
</reference>
<evidence type="ECO:0000313" key="3">
    <source>
        <dbReference type="Proteomes" id="UP000233526"/>
    </source>
</evidence>
<keyword evidence="1" id="KW-1133">Transmembrane helix</keyword>
<accession>A0A2N3IZF6</accession>
<dbReference type="AlphaFoldDB" id="A0A2N3IZF6"/>
<organism evidence="2 3">
    <name type="scientific">Aeromonas sobria</name>
    <dbReference type="NCBI Taxonomy" id="646"/>
    <lineage>
        <taxon>Bacteria</taxon>
        <taxon>Pseudomonadati</taxon>
        <taxon>Pseudomonadota</taxon>
        <taxon>Gammaproteobacteria</taxon>
        <taxon>Aeromonadales</taxon>
        <taxon>Aeromonadaceae</taxon>
        <taxon>Aeromonas</taxon>
    </lineage>
</organism>
<sequence length="106" mass="12405">MTKHKLAKEMIISNGTRRSWKYRLRDLLILLVTWGGWLFLALQPWLNYLEAEENESFIGSLDAVEVGQLFLALLFGIFLLIHSWAKYNKLLYRLMRKRATATKSSS</sequence>
<keyword evidence="1" id="KW-0812">Transmembrane</keyword>